<dbReference type="Gene3D" id="3.30.460.10">
    <property type="entry name" value="Beta Polymerase, domain 2"/>
    <property type="match status" value="1"/>
</dbReference>
<dbReference type="EMBL" id="JAJEQW010000002">
    <property type="protein sequence ID" value="MCC2241372.1"/>
    <property type="molecule type" value="Genomic_DNA"/>
</dbReference>
<dbReference type="GO" id="GO:0003697">
    <property type="term" value="F:single-stranded DNA binding"/>
    <property type="evidence" value="ECO:0007669"/>
    <property type="project" value="InterPro"/>
</dbReference>
<evidence type="ECO:0000259" key="4">
    <source>
        <dbReference type="Pfam" id="PF08401"/>
    </source>
</evidence>
<evidence type="ECO:0000259" key="3">
    <source>
        <dbReference type="Pfam" id="PF06114"/>
    </source>
</evidence>
<evidence type="ECO:0000313" key="8">
    <source>
        <dbReference type="Proteomes" id="UP001198893"/>
    </source>
</evidence>
<dbReference type="Pfam" id="PF06114">
    <property type="entry name" value="Peptidase_M78"/>
    <property type="match status" value="1"/>
</dbReference>
<dbReference type="Gene3D" id="1.10.10.2910">
    <property type="match status" value="1"/>
</dbReference>
<dbReference type="SUPFAM" id="SSF81301">
    <property type="entry name" value="Nucleotidyltransferase"/>
    <property type="match status" value="1"/>
</dbReference>
<feature type="coiled-coil region" evidence="1">
    <location>
        <begin position="282"/>
        <end position="312"/>
    </location>
</feature>
<gene>
    <name evidence="7" type="ORF">LKD47_03500</name>
</gene>
<dbReference type="InterPro" id="IPR010359">
    <property type="entry name" value="IrrE_HExxH"/>
</dbReference>
<feature type="domain" description="YodL-like" evidence="5">
    <location>
        <begin position="677"/>
        <end position="787"/>
    </location>
</feature>
<feature type="domain" description="IrrE N-terminal-like" evidence="3">
    <location>
        <begin position="185"/>
        <end position="244"/>
    </location>
</feature>
<feature type="domain" description="N-terminal" evidence="4">
    <location>
        <begin position="7"/>
        <end position="133"/>
    </location>
</feature>
<evidence type="ECO:0000313" key="7">
    <source>
        <dbReference type="EMBL" id="MCC2241372.1"/>
    </source>
</evidence>
<dbReference type="Pfam" id="PF14191">
    <property type="entry name" value="YodL"/>
    <property type="match status" value="1"/>
</dbReference>
<dbReference type="InterPro" id="IPR025923">
    <property type="entry name" value="YodL-like_dom"/>
</dbReference>
<dbReference type="InterPro" id="IPR043519">
    <property type="entry name" value="NT_sf"/>
</dbReference>
<dbReference type="Pfam" id="PF18830">
    <property type="entry name" value="LPD16"/>
    <property type="match status" value="1"/>
</dbReference>
<organism evidence="7 8">
    <name type="scientific">Roseburia amylophila</name>
    <dbReference type="NCBI Taxonomy" id="2981794"/>
    <lineage>
        <taxon>Bacteria</taxon>
        <taxon>Bacillati</taxon>
        <taxon>Bacillota</taxon>
        <taxon>Clostridia</taxon>
        <taxon>Lachnospirales</taxon>
        <taxon>Lachnospiraceae</taxon>
        <taxon>Roseburia</taxon>
    </lineage>
</organism>
<evidence type="ECO:0000259" key="6">
    <source>
        <dbReference type="Pfam" id="PF18830"/>
    </source>
</evidence>
<evidence type="ECO:0000256" key="2">
    <source>
        <dbReference type="SAM" id="MobiDB-lite"/>
    </source>
</evidence>
<comment type="caution">
    <text evidence="7">The sequence shown here is derived from an EMBL/GenBank/DDBJ whole genome shotgun (WGS) entry which is preliminary data.</text>
</comment>
<proteinExistence type="predicted"/>
<dbReference type="InterPro" id="IPR013610">
    <property type="entry name" value="ArdC_N"/>
</dbReference>
<dbReference type="RefSeq" id="WP_227709692.1">
    <property type="nucleotide sequence ID" value="NZ_JAJEQW010000002.1"/>
</dbReference>
<sequence>MAENNTEKQRVQELTDKLEQGLQDLFNSDSYRNYLSTMSKFHNYSFNNTLLIAMQKPDATLVAGYKAWQKNFERHVNKGEKAIRILAPAPYKIKEERDKIDPVTQELLLDKDGNPQKEEVEITIPAFRAVSVFDLSQTDGKPIPELTAKELLSDVEGYQDMIRAVEAISPVPIELEEIAGDSKGYYDREAKRIAVQENMSESQTLKTMIHEVAHSKLHSKEVEQDEQMRKDRNTKEVEAESVAYTVCQHFGVDTSDYSFGYIAGWSSGRDTKELRASMDTIRRTASELITGIEEQLQELQRNREVSQEQTKESILLIQNTDLSEFSLLDVYGMDRPELMQALSEMTDDDKLSIQAYLESRGAWTTEIGNQDSKEYGEYHLDVRYNTDTDELIDMKERKAVYDKAMEPINADDVVVKFASIFESEWEVLKITNMLRDDVGKMLKDMDSLDEKEWDGNYLSYMEKQGAEITLLASSSKELNGNMPDFWDYEYDFDAGLTDAEELSVMQQAEHIINRLEHGQPAFSDDERNLIVNYAYKLGNIEKTRELAEHIYAQEVDGNQDVALAMIDAEAEIDALPDSMVGVSEMQEYGYTWNEMFPLTQERAIELFDHDLPVYLLHTDGSETTVSDRKQITEHDGMCGIEKGDWLNERKLQMMQEELSESDSNREAQLLYGNTDKYGIYQLKDDPELDKFRFEGTESLKRMGITKDNFDAVLPENYKLVYMGELTELQGQTQSETLEAIYTKFNIDHPADYKAHSLSVSDIVVLHEDGENSAHFVDSFGFTELPKFMLTLEGKENEIQTELAVHIADRYILMHECDEGYDYSILNEQYHLLDGGVYDNPDITIQRAMDMVIADLQEPRFSSVTEQYYRDEYLQGEVYAGSEVEIVDYEELSEKAEEVERADLEAKQAEFRENNPDVVADFRAKTEELFHSLDGQSAEDIEKTVYAYVQSQIDEYGLDAQIVDVVVSGSRCRGIEQENSDLDVVVEYTGSTREDDLFNMLHEDSIYIAGIQVDINPITESRTGTLETYLPEVEIYLQEKAQQEQINNQLVTQGRELVQEQNALVSEEKELSELEKEPVIEPETVHITFTVAECGEFHNMGEYHEGIETIEEAMKLYNAIDPSRMHGIPSIGVNMHIDGTEEWEDEEADIVRGNCIDVDFLNYTPELRDTPTVQDALKKLIAAYPEKEVNDRETKETKIQTLAAELDQLSYDIDTFEYRDSVPDREAQVQMIANDIKSGNVKPLQIFLQTSIDEGIDEDSERQAKELIAKLAEYKPLAKIEELEEQNYNMIDDRLNNGVEKFNREEEMKEQAEKPQVRTSLKERLAAKQKEVAQGKKDSKEQEKSKNTHREM</sequence>
<evidence type="ECO:0000256" key="1">
    <source>
        <dbReference type="SAM" id="Coils"/>
    </source>
</evidence>
<keyword evidence="1" id="KW-0175">Coiled coil</keyword>
<dbReference type="Pfam" id="PF08401">
    <property type="entry name" value="ArdcN"/>
    <property type="match status" value="1"/>
</dbReference>
<accession>A0AAW4WES0</accession>
<protein>
    <submittedName>
        <fullName evidence="7">SsDNA-binding domain-containing protein</fullName>
    </submittedName>
</protein>
<feature type="domain" description="Large polyvalent protein-associated" evidence="6">
    <location>
        <begin position="799"/>
        <end position="896"/>
    </location>
</feature>
<reference evidence="7" key="1">
    <citation type="submission" date="2021-10" db="EMBL/GenBank/DDBJ databases">
        <title>Anaerobic single-cell dispensing facilitates the cultivation of human gut bacteria.</title>
        <authorList>
            <person name="Afrizal A."/>
        </authorList>
    </citation>
    <scope>NUCLEOTIDE SEQUENCE</scope>
    <source>
        <strain evidence="7">CLA-AA-H204</strain>
    </source>
</reference>
<dbReference type="CDD" id="cd05403">
    <property type="entry name" value="NT_KNTase_like"/>
    <property type="match status" value="1"/>
</dbReference>
<dbReference type="Proteomes" id="UP001198893">
    <property type="component" value="Unassembled WGS sequence"/>
</dbReference>
<dbReference type="InterPro" id="IPR040568">
    <property type="entry name" value="LPD16"/>
</dbReference>
<evidence type="ECO:0000259" key="5">
    <source>
        <dbReference type="Pfam" id="PF14191"/>
    </source>
</evidence>
<name>A0AAW4WES0_9FIRM</name>
<feature type="region of interest" description="Disordered" evidence="2">
    <location>
        <begin position="1303"/>
        <end position="1351"/>
    </location>
</feature>